<dbReference type="PANTHER" id="PTHR10859">
    <property type="entry name" value="GLYCOSYL TRANSFERASE"/>
    <property type="match status" value="1"/>
</dbReference>
<evidence type="ECO:0000256" key="12">
    <source>
        <dbReference type="ARBA" id="ARBA00045097"/>
    </source>
</evidence>
<comment type="subcellular location">
    <subcellularLocation>
        <location evidence="1">Endoplasmic reticulum membrane</location>
        <topology evidence="1">Single-pass membrane protein</topology>
    </subcellularLocation>
</comment>
<feature type="transmembrane region" description="Helical" evidence="13">
    <location>
        <begin position="463"/>
        <end position="487"/>
    </location>
</feature>
<keyword evidence="6 15" id="KW-0808">Transferase</keyword>
<comment type="similarity">
    <text evidence="3">Belongs to the glycosyltransferase 2 family.</text>
</comment>
<evidence type="ECO:0000256" key="9">
    <source>
        <dbReference type="ARBA" id="ARBA00022968"/>
    </source>
</evidence>
<dbReference type="PANTHER" id="PTHR10859:SF91">
    <property type="entry name" value="DOLICHYL-PHOSPHATE BETA-GLUCOSYLTRANSFERASE"/>
    <property type="match status" value="1"/>
</dbReference>
<keyword evidence="10 13" id="KW-1133">Transmembrane helix</keyword>
<dbReference type="InterPro" id="IPR035518">
    <property type="entry name" value="DPG_synthase"/>
</dbReference>
<evidence type="ECO:0000256" key="2">
    <source>
        <dbReference type="ARBA" id="ARBA00004922"/>
    </source>
</evidence>
<dbReference type="Proteomes" id="UP000294543">
    <property type="component" value="Unassembled WGS sequence"/>
</dbReference>
<evidence type="ECO:0000256" key="7">
    <source>
        <dbReference type="ARBA" id="ARBA00022692"/>
    </source>
</evidence>
<feature type="transmembrane region" description="Helical" evidence="13">
    <location>
        <begin position="335"/>
        <end position="356"/>
    </location>
</feature>
<comment type="caution">
    <text evidence="15">The sequence shown here is derived from an EMBL/GenBank/DDBJ whole genome shotgun (WGS) entry which is preliminary data.</text>
</comment>
<keyword evidence="16" id="KW-1185">Reference proteome</keyword>
<evidence type="ECO:0000256" key="6">
    <source>
        <dbReference type="ARBA" id="ARBA00022679"/>
    </source>
</evidence>
<dbReference type="RefSeq" id="WP_132512375.1">
    <property type="nucleotide sequence ID" value="NZ_SMKP01000077.1"/>
</dbReference>
<gene>
    <name evidence="15" type="ORF">E1294_25675</name>
</gene>
<protein>
    <recommendedName>
        <fullName evidence="4">dolichyl-phosphate beta-glucosyltransferase</fullName>
        <ecNumber evidence="4">2.4.1.117</ecNumber>
    </recommendedName>
</protein>
<evidence type="ECO:0000256" key="1">
    <source>
        <dbReference type="ARBA" id="ARBA00004389"/>
    </source>
</evidence>
<sequence length="816" mass="87566">MDLNHVDLSVVIPAYNEERRLAHTLARVTGHLRASALSWEVVVVDDGSADATGDVAEAAAGDEPRVRVLRLPVNRGKGRAVREGVLISVGRQVLVCDADLATPIEELAGLREALARGADVAIGSRAVPGARIEARQPWFRKTSGILANVLIRLLAVPGVADTQCGFKLFDGDKARAAFRLCRVDGWGGDVEVLRMFGERGWRVREVPVRWSHQPDSKVRPHQYLVTLGEVLRIRFQGEGAARTAWVTAVFLALSVALYVHLWADPWNRYLTDGGQDQNQWEWFFAVTAHNLVHLGNLLFTTLQNHPSGVNLMANTVMLGLSVPLAPLTLTLGPPITWAVVLTAGLALTGTAWYVLFAKHLVGSWQAAAIGAGFCAFAPPIISHANAHPNLVVLFVIPLIVRRLLLLCEREHVTRDGLVLGLLVSYQVYLGEEALLLTATGLAVFAAAYALLRPEVARAAYRPLAAGLALAATTGLALTGPALVFQFFGPQNYASLIHGPAGNDVRALVEYAGRSLAGDANVAASLSMNLTEQNAFFGWPLLVLTVGIVVWLRRRAVVLALAAVIAVSACFALGPEIVFYGERTGIPGPWLFMSRLPLFESVVESRFTMVCVPAVGALLAIGADHALAAAATLPRAPVRVLLCLALAEALLPLAPTPIAAADRHPAPAFFTAGVWREYVRPGHSVVTAPLPDAADATPLHWQVAAGLGFPLAEGYFVGPYGPERQGVYGAPPRATSSLLREVRDTGEVPRVTVDHRRAAREDLAFWRADAVVLGPHHRQVALHATLTALLGPGRHVAGVWVWDVRNIVQPFPASALS</sequence>
<feature type="transmembrane region" description="Helical" evidence="13">
    <location>
        <begin position="282"/>
        <end position="299"/>
    </location>
</feature>
<keyword evidence="7 13" id="KW-0812">Transmembrane</keyword>
<evidence type="ECO:0000313" key="16">
    <source>
        <dbReference type="Proteomes" id="UP000294543"/>
    </source>
</evidence>
<dbReference type="EMBL" id="SMKP01000077">
    <property type="protein sequence ID" value="TDD18011.1"/>
    <property type="molecule type" value="Genomic_DNA"/>
</dbReference>
<proteinExistence type="inferred from homology"/>
<dbReference type="EC" id="2.4.1.117" evidence="4"/>
<feature type="transmembrane region" description="Helical" evidence="13">
    <location>
        <begin position="363"/>
        <end position="381"/>
    </location>
</feature>
<comment type="pathway">
    <text evidence="2">Protein modification; protein glycosylation.</text>
</comment>
<keyword evidence="8" id="KW-0256">Endoplasmic reticulum</keyword>
<evidence type="ECO:0000256" key="5">
    <source>
        <dbReference type="ARBA" id="ARBA00022676"/>
    </source>
</evidence>
<dbReference type="OrthoDB" id="2369748at2"/>
<evidence type="ECO:0000256" key="3">
    <source>
        <dbReference type="ARBA" id="ARBA00006739"/>
    </source>
</evidence>
<evidence type="ECO:0000313" key="15">
    <source>
        <dbReference type="EMBL" id="TDD18011.1"/>
    </source>
</evidence>
<dbReference type="Gene3D" id="3.90.550.10">
    <property type="entry name" value="Spore Coat Polysaccharide Biosynthesis Protein SpsA, Chain A"/>
    <property type="match status" value="1"/>
</dbReference>
<dbReference type="GO" id="GO:0004581">
    <property type="term" value="F:dolichyl-phosphate beta-glucosyltransferase activity"/>
    <property type="evidence" value="ECO:0007669"/>
    <property type="project" value="UniProtKB-EC"/>
</dbReference>
<dbReference type="InterPro" id="IPR029044">
    <property type="entry name" value="Nucleotide-diphossugar_trans"/>
</dbReference>
<dbReference type="CDD" id="cd04188">
    <property type="entry name" value="DPG_synthase"/>
    <property type="match status" value="1"/>
</dbReference>
<keyword evidence="9" id="KW-0735">Signal-anchor</keyword>
<dbReference type="Pfam" id="PF00535">
    <property type="entry name" value="Glycos_transf_2"/>
    <property type="match status" value="1"/>
</dbReference>
<organism evidence="15 16">
    <name type="scientific">Nonomuraea diastatica</name>
    <dbReference type="NCBI Taxonomy" id="1848329"/>
    <lineage>
        <taxon>Bacteria</taxon>
        <taxon>Bacillati</taxon>
        <taxon>Actinomycetota</taxon>
        <taxon>Actinomycetes</taxon>
        <taxon>Streptosporangiales</taxon>
        <taxon>Streptosporangiaceae</taxon>
        <taxon>Nonomuraea</taxon>
    </lineage>
</organism>
<dbReference type="SUPFAM" id="SSF53448">
    <property type="entry name" value="Nucleotide-diphospho-sugar transferases"/>
    <property type="match status" value="1"/>
</dbReference>
<feature type="transmembrane region" description="Helical" evidence="13">
    <location>
        <begin position="558"/>
        <end position="580"/>
    </location>
</feature>
<feature type="transmembrane region" description="Helical" evidence="13">
    <location>
        <begin position="243"/>
        <end position="262"/>
    </location>
</feature>
<feature type="transmembrane region" description="Helical" evidence="13">
    <location>
        <begin position="534"/>
        <end position="551"/>
    </location>
</feature>
<comment type="catalytic activity">
    <reaction evidence="12">
        <text>a di-trans,poly-cis-dolichyl phosphate + UDP-alpha-D-glucose = a di-trans,poly-cis-dolichyl beta-D-glucosyl phosphate + UDP</text>
        <dbReference type="Rhea" id="RHEA:15401"/>
        <dbReference type="Rhea" id="RHEA-COMP:19498"/>
        <dbReference type="Rhea" id="RHEA-COMP:19502"/>
        <dbReference type="ChEBI" id="CHEBI:57525"/>
        <dbReference type="ChEBI" id="CHEBI:57683"/>
        <dbReference type="ChEBI" id="CHEBI:58223"/>
        <dbReference type="ChEBI" id="CHEBI:58885"/>
        <dbReference type="EC" id="2.4.1.117"/>
    </reaction>
    <physiologicalReaction direction="left-to-right" evidence="12">
        <dbReference type="Rhea" id="RHEA:15402"/>
    </physiologicalReaction>
</comment>
<dbReference type="InterPro" id="IPR001173">
    <property type="entry name" value="Glyco_trans_2-like"/>
</dbReference>
<evidence type="ECO:0000256" key="10">
    <source>
        <dbReference type="ARBA" id="ARBA00022989"/>
    </source>
</evidence>
<evidence type="ECO:0000256" key="8">
    <source>
        <dbReference type="ARBA" id="ARBA00022824"/>
    </source>
</evidence>
<dbReference type="GO" id="GO:0006487">
    <property type="term" value="P:protein N-linked glycosylation"/>
    <property type="evidence" value="ECO:0007669"/>
    <property type="project" value="TreeGrafter"/>
</dbReference>
<accession>A0A4R4WI21</accession>
<name>A0A4R4WI21_9ACTN</name>
<keyword evidence="5" id="KW-0328">Glycosyltransferase</keyword>
<feature type="transmembrane region" description="Helical" evidence="13">
    <location>
        <begin position="434"/>
        <end position="451"/>
    </location>
</feature>
<keyword evidence="11 13" id="KW-0472">Membrane</keyword>
<dbReference type="AlphaFoldDB" id="A0A4R4WI21"/>
<evidence type="ECO:0000256" key="13">
    <source>
        <dbReference type="SAM" id="Phobius"/>
    </source>
</evidence>
<feature type="transmembrane region" description="Helical" evidence="13">
    <location>
        <begin position="311"/>
        <end position="329"/>
    </location>
</feature>
<reference evidence="15 16" key="1">
    <citation type="submission" date="2019-03" db="EMBL/GenBank/DDBJ databases">
        <title>Draft genome sequences of novel Actinobacteria.</title>
        <authorList>
            <person name="Sahin N."/>
            <person name="Ay H."/>
            <person name="Saygin H."/>
        </authorList>
    </citation>
    <scope>NUCLEOTIDE SEQUENCE [LARGE SCALE GENOMIC DNA]</scope>
    <source>
        <strain evidence="15 16">KC712</strain>
    </source>
</reference>
<evidence type="ECO:0000256" key="4">
    <source>
        <dbReference type="ARBA" id="ARBA00012583"/>
    </source>
</evidence>
<evidence type="ECO:0000259" key="14">
    <source>
        <dbReference type="Pfam" id="PF00535"/>
    </source>
</evidence>
<evidence type="ECO:0000256" key="11">
    <source>
        <dbReference type="ARBA" id="ARBA00023136"/>
    </source>
</evidence>
<feature type="domain" description="Glycosyltransferase 2-like" evidence="14">
    <location>
        <begin position="9"/>
        <end position="130"/>
    </location>
</feature>